<evidence type="ECO:0000256" key="6">
    <source>
        <dbReference type="ARBA" id="ARBA00022553"/>
    </source>
</evidence>
<dbReference type="InterPro" id="IPR013766">
    <property type="entry name" value="Thioredoxin_domain"/>
</dbReference>
<evidence type="ECO:0000256" key="7">
    <source>
        <dbReference type="ARBA" id="ARBA00022692"/>
    </source>
</evidence>
<dbReference type="GO" id="GO:0015036">
    <property type="term" value="F:disulfide oxidoreductase activity"/>
    <property type="evidence" value="ECO:0007669"/>
    <property type="project" value="TreeGrafter"/>
</dbReference>
<keyword evidence="15" id="KW-1015">Disulfide bond</keyword>
<keyword evidence="5" id="KW-0964">Secreted</keyword>
<dbReference type="InterPro" id="IPR052454">
    <property type="entry name" value="TMX_domain-containing"/>
</dbReference>
<gene>
    <name evidence="26" type="primary">TMX1</name>
    <name evidence="26" type="ORF">BLAG_LOCUS17429</name>
</gene>
<comment type="subcellular location">
    <subcellularLocation>
        <location evidence="1">Endoplasmic reticulum membrane</location>
        <topology evidence="1">Single-pass type I membrane protein</topology>
    </subcellularLocation>
    <subcellularLocation>
        <location evidence="2">Mitochondrion membrane</location>
        <topology evidence="2">Single-pass type I membrane protein</topology>
    </subcellularLocation>
    <subcellularLocation>
        <location evidence="3">Secreted</location>
    </subcellularLocation>
</comment>
<evidence type="ECO:0000256" key="23">
    <source>
        <dbReference type="SAM" id="MobiDB-lite"/>
    </source>
</evidence>
<dbReference type="OrthoDB" id="7869097at2759"/>
<dbReference type="EMBL" id="OV696689">
    <property type="protein sequence ID" value="CAH1262314.1"/>
    <property type="molecule type" value="Genomic_DNA"/>
</dbReference>
<dbReference type="AlphaFoldDB" id="A0A8J9ZUC7"/>
<sequence length="303" mass="34129">MFTLPTPPVLCLECSNALSLKKMAAISKNPRPPFLMAIYVLFFAAQLLVCSAAKKNVVILTEDNWASMLEGEWMVEFYAPWCPACRNLQSTWEEFADWGEDLEIQVGKVDVTEEAGLSGRFGVTSLPTIYHVLDGEFRKYTGARTKDDFISFVDDKKWESVEPVESWKAPNSFLMSCVSWLFKISMAVRTIHTSITEDYGIPVWGSYCLFAAVTIVAGLLIGMVLVFITDCLCPAAPPKGFYEPVQMEMPPTKVKRDDRPTTEEPGEEEEDEEEEEMEEAEEGDAEEDNDANIRKRRVKATAE</sequence>
<dbReference type="Proteomes" id="UP000838412">
    <property type="component" value="Chromosome 4"/>
</dbReference>
<evidence type="ECO:0000256" key="20">
    <source>
        <dbReference type="ARBA" id="ARBA00072260"/>
    </source>
</evidence>
<evidence type="ECO:0000256" key="2">
    <source>
        <dbReference type="ARBA" id="ARBA00004583"/>
    </source>
</evidence>
<evidence type="ECO:0000256" key="14">
    <source>
        <dbReference type="ARBA" id="ARBA00023139"/>
    </source>
</evidence>
<keyword evidence="18" id="KW-0449">Lipoprotein</keyword>
<keyword evidence="14" id="KW-0564">Palmitate</keyword>
<evidence type="ECO:0000256" key="11">
    <source>
        <dbReference type="ARBA" id="ARBA00022989"/>
    </source>
</evidence>
<feature type="transmembrane region" description="Helical" evidence="24">
    <location>
        <begin position="204"/>
        <end position="228"/>
    </location>
</feature>
<evidence type="ECO:0000259" key="25">
    <source>
        <dbReference type="PROSITE" id="PS51352"/>
    </source>
</evidence>
<keyword evidence="16" id="KW-0413">Isomerase</keyword>
<reference evidence="26" key="1">
    <citation type="submission" date="2022-01" db="EMBL/GenBank/DDBJ databases">
        <authorList>
            <person name="Braso-Vives M."/>
        </authorList>
    </citation>
    <scope>NUCLEOTIDE SEQUENCE</scope>
</reference>
<evidence type="ECO:0000256" key="4">
    <source>
        <dbReference type="ARBA" id="ARBA00022448"/>
    </source>
</evidence>
<evidence type="ECO:0000256" key="1">
    <source>
        <dbReference type="ARBA" id="ARBA00004115"/>
    </source>
</evidence>
<keyword evidence="9" id="KW-0256">Endoplasmic reticulum</keyword>
<feature type="region of interest" description="Disordered" evidence="23">
    <location>
        <begin position="244"/>
        <end position="303"/>
    </location>
</feature>
<keyword evidence="10" id="KW-0249">Electron transport</keyword>
<evidence type="ECO:0000256" key="18">
    <source>
        <dbReference type="ARBA" id="ARBA00023288"/>
    </source>
</evidence>
<evidence type="ECO:0000313" key="26">
    <source>
        <dbReference type="EMBL" id="CAH1262314.1"/>
    </source>
</evidence>
<dbReference type="Gene3D" id="3.40.30.10">
    <property type="entry name" value="Glutaredoxin"/>
    <property type="match status" value="1"/>
</dbReference>
<keyword evidence="7 24" id="KW-0812">Transmembrane</keyword>
<keyword evidence="4" id="KW-0813">Transport</keyword>
<dbReference type="PANTHER" id="PTHR46107:SF3">
    <property type="entry name" value="THIOREDOXIN DOMAIN-CONTAINING PROTEIN"/>
    <property type="match status" value="1"/>
</dbReference>
<evidence type="ECO:0000256" key="24">
    <source>
        <dbReference type="SAM" id="Phobius"/>
    </source>
</evidence>
<comment type="subunit">
    <text evidence="19">Interacts with ATP2A2.</text>
</comment>
<organism evidence="26 27">
    <name type="scientific">Branchiostoma lanceolatum</name>
    <name type="common">Common lancelet</name>
    <name type="synonym">Amphioxus lanceolatum</name>
    <dbReference type="NCBI Taxonomy" id="7740"/>
    <lineage>
        <taxon>Eukaryota</taxon>
        <taxon>Metazoa</taxon>
        <taxon>Chordata</taxon>
        <taxon>Cephalochordata</taxon>
        <taxon>Leptocardii</taxon>
        <taxon>Amphioxiformes</taxon>
        <taxon>Branchiostomatidae</taxon>
        <taxon>Branchiostoma</taxon>
    </lineage>
</organism>
<evidence type="ECO:0000256" key="8">
    <source>
        <dbReference type="ARBA" id="ARBA00022729"/>
    </source>
</evidence>
<keyword evidence="13 24" id="KW-0472">Membrane</keyword>
<dbReference type="GO" id="GO:0005576">
    <property type="term" value="C:extracellular region"/>
    <property type="evidence" value="ECO:0007669"/>
    <property type="project" value="UniProtKB-SubCell"/>
</dbReference>
<dbReference type="GO" id="GO:0031966">
    <property type="term" value="C:mitochondrial membrane"/>
    <property type="evidence" value="ECO:0007669"/>
    <property type="project" value="UniProtKB-SubCell"/>
</dbReference>
<proteinExistence type="predicted"/>
<dbReference type="GO" id="GO:0005789">
    <property type="term" value="C:endoplasmic reticulum membrane"/>
    <property type="evidence" value="ECO:0007669"/>
    <property type="project" value="UniProtKB-SubCell"/>
</dbReference>
<evidence type="ECO:0000256" key="12">
    <source>
        <dbReference type="ARBA" id="ARBA00023128"/>
    </source>
</evidence>
<keyword evidence="11 24" id="KW-1133">Transmembrane helix</keyword>
<evidence type="ECO:0000256" key="5">
    <source>
        <dbReference type="ARBA" id="ARBA00022525"/>
    </source>
</evidence>
<name>A0A8J9ZUC7_BRALA</name>
<dbReference type="InterPro" id="IPR036249">
    <property type="entry name" value="Thioredoxin-like_sf"/>
</dbReference>
<evidence type="ECO:0000256" key="19">
    <source>
        <dbReference type="ARBA" id="ARBA00062962"/>
    </source>
</evidence>
<evidence type="ECO:0000256" key="10">
    <source>
        <dbReference type="ARBA" id="ARBA00022982"/>
    </source>
</evidence>
<evidence type="ECO:0000256" key="9">
    <source>
        <dbReference type="ARBA" id="ARBA00022824"/>
    </source>
</evidence>
<dbReference type="Pfam" id="PF00085">
    <property type="entry name" value="Thioredoxin"/>
    <property type="match status" value="1"/>
</dbReference>
<evidence type="ECO:0000313" key="27">
    <source>
        <dbReference type="Proteomes" id="UP000838412"/>
    </source>
</evidence>
<evidence type="ECO:0000256" key="15">
    <source>
        <dbReference type="ARBA" id="ARBA00023157"/>
    </source>
</evidence>
<dbReference type="FunFam" id="3.40.30.10:FF:000117">
    <property type="entry name" value="thioredoxin-related transmembrane protein 1"/>
    <property type="match status" value="1"/>
</dbReference>
<dbReference type="PROSITE" id="PS51352">
    <property type="entry name" value="THIOREDOXIN_2"/>
    <property type="match status" value="1"/>
</dbReference>
<keyword evidence="27" id="KW-1185">Reference proteome</keyword>
<keyword evidence="12" id="KW-0496">Mitochondrion</keyword>
<dbReference type="InterPro" id="IPR017937">
    <property type="entry name" value="Thioredoxin_CS"/>
</dbReference>
<keyword evidence="6" id="KW-0597">Phosphoprotein</keyword>
<evidence type="ECO:0000256" key="13">
    <source>
        <dbReference type="ARBA" id="ARBA00023136"/>
    </source>
</evidence>
<accession>A0A8J9ZUC7</accession>
<protein>
    <recommendedName>
        <fullName evidence="20">Thioredoxin-related transmembrane protein 1</fullName>
    </recommendedName>
    <alternativeName>
        <fullName evidence="22">Protein disulfide-isomerase TMX1</fullName>
    </alternativeName>
    <alternativeName>
        <fullName evidence="21">Thioredoxin domain-containing protein 1</fullName>
    </alternativeName>
</protein>
<evidence type="ECO:0000256" key="17">
    <source>
        <dbReference type="ARBA" id="ARBA00023284"/>
    </source>
</evidence>
<dbReference type="GO" id="GO:0003756">
    <property type="term" value="F:protein disulfide isomerase activity"/>
    <property type="evidence" value="ECO:0007669"/>
    <property type="project" value="UniProtKB-ARBA"/>
</dbReference>
<evidence type="ECO:0000256" key="22">
    <source>
        <dbReference type="ARBA" id="ARBA00076905"/>
    </source>
</evidence>
<dbReference type="SUPFAM" id="SSF52833">
    <property type="entry name" value="Thioredoxin-like"/>
    <property type="match status" value="1"/>
</dbReference>
<evidence type="ECO:0000256" key="16">
    <source>
        <dbReference type="ARBA" id="ARBA00023235"/>
    </source>
</evidence>
<evidence type="ECO:0000256" key="3">
    <source>
        <dbReference type="ARBA" id="ARBA00004613"/>
    </source>
</evidence>
<feature type="domain" description="Thioredoxin" evidence="25">
    <location>
        <begin position="47"/>
        <end position="158"/>
    </location>
</feature>
<feature type="transmembrane region" description="Helical" evidence="24">
    <location>
        <begin position="33"/>
        <end position="53"/>
    </location>
</feature>
<feature type="compositionally biased region" description="Basic residues" evidence="23">
    <location>
        <begin position="294"/>
        <end position="303"/>
    </location>
</feature>
<keyword evidence="17" id="KW-0676">Redox-active center</keyword>
<dbReference type="PANTHER" id="PTHR46107">
    <property type="entry name" value="DUMPY: SHORTER THAN WILD-TYPE"/>
    <property type="match status" value="1"/>
</dbReference>
<dbReference type="PROSITE" id="PS00194">
    <property type="entry name" value="THIOREDOXIN_1"/>
    <property type="match status" value="1"/>
</dbReference>
<evidence type="ECO:0000256" key="21">
    <source>
        <dbReference type="ARBA" id="ARBA00075863"/>
    </source>
</evidence>
<feature type="compositionally biased region" description="Acidic residues" evidence="23">
    <location>
        <begin position="264"/>
        <end position="290"/>
    </location>
</feature>
<keyword evidence="8" id="KW-0732">Signal</keyword>